<proteinExistence type="predicted"/>
<dbReference type="PANTHER" id="PTHR30336">
    <property type="entry name" value="INNER MEMBRANE PROTEIN, PROBABLE PERMEASE"/>
    <property type="match status" value="1"/>
</dbReference>
<name>A0A1G2KGU1_9BACT</name>
<dbReference type="PANTHER" id="PTHR30336:SF20">
    <property type="entry name" value="DUF218 DOMAIN-CONTAINING PROTEIN"/>
    <property type="match status" value="1"/>
</dbReference>
<dbReference type="Pfam" id="PF02698">
    <property type="entry name" value="DUF218"/>
    <property type="match status" value="1"/>
</dbReference>
<feature type="domain" description="DUF218" evidence="1">
    <location>
        <begin position="27"/>
        <end position="144"/>
    </location>
</feature>
<dbReference type="AlphaFoldDB" id="A0A1G2KGU1"/>
<dbReference type="Proteomes" id="UP000179023">
    <property type="component" value="Unassembled WGS sequence"/>
</dbReference>
<comment type="caution">
    <text evidence="2">The sequence shown here is derived from an EMBL/GenBank/DDBJ whole genome shotgun (WGS) entry which is preliminary data.</text>
</comment>
<sequence length="217" mass="25047">MDRKKVRQLAKKIWDYHLLNQKLEKADCILVLGSHDLRVAEKGARLFLEGWASLIIFSGGRGRLTPNSWENSEAEEFAQRAIEMGVPQDKILIENQSSNTGENIVFTKKLLAKCGVRPQKIILVQKPYMERRAYATFKKLWQDKTVIVISPQISYEDYPNEEISEDKVINIMIGDLQRLKIYSEKGFQVPQEIPSDVWTAYEQLVDAGYTEQLVKEQ</sequence>
<accession>A0A1G2KGU1</accession>
<dbReference type="EMBL" id="MHQI01000060">
    <property type="protein sequence ID" value="OGZ98659.1"/>
    <property type="molecule type" value="Genomic_DNA"/>
</dbReference>
<dbReference type="Gene3D" id="3.40.50.620">
    <property type="entry name" value="HUPs"/>
    <property type="match status" value="1"/>
</dbReference>
<organism evidence="2 3">
    <name type="scientific">Candidatus Sungbacteria bacterium RIFCSPHIGHO2_02_FULL_47_11</name>
    <dbReference type="NCBI Taxonomy" id="1802270"/>
    <lineage>
        <taxon>Bacteria</taxon>
        <taxon>Candidatus Sungiibacteriota</taxon>
    </lineage>
</organism>
<dbReference type="InterPro" id="IPR051599">
    <property type="entry name" value="Cell_Envelope_Assoc"/>
</dbReference>
<dbReference type="STRING" id="1802270.A3C07_02420"/>
<evidence type="ECO:0000313" key="2">
    <source>
        <dbReference type="EMBL" id="OGZ98659.1"/>
    </source>
</evidence>
<gene>
    <name evidence="2" type="ORF">A3C07_02420</name>
</gene>
<reference evidence="2 3" key="1">
    <citation type="journal article" date="2016" name="Nat. Commun.">
        <title>Thousands of microbial genomes shed light on interconnected biogeochemical processes in an aquifer system.</title>
        <authorList>
            <person name="Anantharaman K."/>
            <person name="Brown C.T."/>
            <person name="Hug L.A."/>
            <person name="Sharon I."/>
            <person name="Castelle C.J."/>
            <person name="Probst A.J."/>
            <person name="Thomas B.C."/>
            <person name="Singh A."/>
            <person name="Wilkins M.J."/>
            <person name="Karaoz U."/>
            <person name="Brodie E.L."/>
            <person name="Williams K.H."/>
            <person name="Hubbard S.S."/>
            <person name="Banfield J.F."/>
        </authorList>
    </citation>
    <scope>NUCLEOTIDE SEQUENCE [LARGE SCALE GENOMIC DNA]</scope>
</reference>
<dbReference type="CDD" id="cd06259">
    <property type="entry name" value="YdcF-like"/>
    <property type="match status" value="1"/>
</dbReference>
<protein>
    <recommendedName>
        <fullName evidence="1">DUF218 domain-containing protein</fullName>
    </recommendedName>
</protein>
<dbReference type="GO" id="GO:0005886">
    <property type="term" value="C:plasma membrane"/>
    <property type="evidence" value="ECO:0007669"/>
    <property type="project" value="TreeGrafter"/>
</dbReference>
<evidence type="ECO:0000313" key="3">
    <source>
        <dbReference type="Proteomes" id="UP000179023"/>
    </source>
</evidence>
<dbReference type="InterPro" id="IPR014729">
    <property type="entry name" value="Rossmann-like_a/b/a_fold"/>
</dbReference>
<dbReference type="InterPro" id="IPR003848">
    <property type="entry name" value="DUF218"/>
</dbReference>
<evidence type="ECO:0000259" key="1">
    <source>
        <dbReference type="Pfam" id="PF02698"/>
    </source>
</evidence>